<dbReference type="Proteomes" id="UP000053259">
    <property type="component" value="Unassembled WGS sequence"/>
</dbReference>
<dbReference type="Gene3D" id="3.30.160.60">
    <property type="entry name" value="Classic Zinc Finger"/>
    <property type="match status" value="1"/>
</dbReference>
<gene>
    <name evidence="2" type="ORF">PV09_06648</name>
</gene>
<dbReference type="GeneID" id="27314621"/>
<dbReference type="PANTHER" id="PTHR38166">
    <property type="entry name" value="C2H2-TYPE DOMAIN-CONTAINING PROTEIN-RELATED"/>
    <property type="match status" value="1"/>
</dbReference>
<feature type="compositionally biased region" description="Acidic residues" evidence="1">
    <location>
        <begin position="423"/>
        <end position="441"/>
    </location>
</feature>
<dbReference type="InParanoid" id="A0A0D2ASM0"/>
<protein>
    <recommendedName>
        <fullName evidence="4">C2H2-type domain-containing protein</fullName>
    </recommendedName>
</protein>
<dbReference type="RefSeq" id="XP_016212033.1">
    <property type="nucleotide sequence ID" value="XM_016360321.1"/>
</dbReference>
<organism evidence="2 3">
    <name type="scientific">Verruconis gallopava</name>
    <dbReference type="NCBI Taxonomy" id="253628"/>
    <lineage>
        <taxon>Eukaryota</taxon>
        <taxon>Fungi</taxon>
        <taxon>Dikarya</taxon>
        <taxon>Ascomycota</taxon>
        <taxon>Pezizomycotina</taxon>
        <taxon>Dothideomycetes</taxon>
        <taxon>Pleosporomycetidae</taxon>
        <taxon>Venturiales</taxon>
        <taxon>Sympoventuriaceae</taxon>
        <taxon>Verruconis</taxon>
    </lineage>
</organism>
<proteinExistence type="predicted"/>
<accession>A0A0D2ASM0</accession>
<feature type="region of interest" description="Disordered" evidence="1">
    <location>
        <begin position="666"/>
        <end position="711"/>
    </location>
</feature>
<evidence type="ECO:0000313" key="3">
    <source>
        <dbReference type="Proteomes" id="UP000053259"/>
    </source>
</evidence>
<dbReference type="OrthoDB" id="4738706at2759"/>
<evidence type="ECO:0008006" key="4">
    <source>
        <dbReference type="Google" id="ProtNLM"/>
    </source>
</evidence>
<name>A0A0D2ASM0_9PEZI</name>
<dbReference type="EMBL" id="KN847551">
    <property type="protein sequence ID" value="KIW02164.1"/>
    <property type="molecule type" value="Genomic_DNA"/>
</dbReference>
<sequence length="745" mass="85047">MNVTLGFTHLDSRRNETELPPVNPNEFNDEIYLYLMQLHKLQMQQRHSTDFPQIPDHVQQARNLVSAFLSFTDKFVERAIAIQIECDQCQLTYEQLSFEHSTNDDHARIYRAAVRLNNLVDAHASHEPADQEGFFLAKLSCSIVLGKLQASERLSCLMTEIPNNVWSSRRQQDGEVPPTSDETLRLEWKKLQSDLKALYHHYLYVLRCMEVVEESKTDRTREQAIAKVRSEQLSFEDRVKTIISRRPSEIACQDVPSHHVLKNTTAPGKKSRDFTLKMPIRTRFEKSDTLVKSSEDHAKVAREACDRFLDSLKGFSRSTGNIQDSPSGSDCSDEQSSCLAVSDGETTNNSTIPHQDTFASLSKSWILLRTAQSRDHLGGLSSSEEATEGPSGDNHRKRKHQGALKKGQASRSVAHETSASGGFEEEVEGGDSGENSEDEDNDKGRKKQKLPVEGESRGFACPFFKRNPEKHAKLQTCSSTVFLTIHRLKEHLYRQHRLPIHCPRCLDQFSTTHDLDNHLRQDNPCERKDGPHYTGFGIDKERILRNRKRNANNAEGWKEIYRVLFPDDKDDEIPPHYHDKQIKSILYYNSLVKKQLCKRLPILSGKNHELIDPAITLNRDKMNEPQLLSIINESLSKALKEFQLTSITEGAENNIINRSLEVSDQDFVDPNSSRHSPQKLNGNDPNEEHKVQNKPEGYNDPVSNSGLLSGQSGSLYPMEQVAHEDDWFKSTLDFPYDYWGFQHPF</sequence>
<feature type="compositionally biased region" description="Polar residues" evidence="1">
    <location>
        <begin position="670"/>
        <end position="684"/>
    </location>
</feature>
<dbReference type="PANTHER" id="PTHR38166:SF1">
    <property type="entry name" value="C2H2-TYPE DOMAIN-CONTAINING PROTEIN"/>
    <property type="match status" value="1"/>
</dbReference>
<keyword evidence="3" id="KW-1185">Reference proteome</keyword>
<evidence type="ECO:0000313" key="2">
    <source>
        <dbReference type="EMBL" id="KIW02164.1"/>
    </source>
</evidence>
<dbReference type="VEuPathDB" id="FungiDB:PV09_06648"/>
<dbReference type="HOGENOM" id="CLU_373067_0_0_1"/>
<feature type="region of interest" description="Disordered" evidence="1">
    <location>
        <begin position="376"/>
        <end position="451"/>
    </location>
</feature>
<reference evidence="2 3" key="1">
    <citation type="submission" date="2015-01" db="EMBL/GenBank/DDBJ databases">
        <title>The Genome Sequence of Ochroconis gallopava CBS43764.</title>
        <authorList>
            <consortium name="The Broad Institute Genomics Platform"/>
            <person name="Cuomo C."/>
            <person name="de Hoog S."/>
            <person name="Gorbushina A."/>
            <person name="Stielow B."/>
            <person name="Teixiera M."/>
            <person name="Abouelleil A."/>
            <person name="Chapman S.B."/>
            <person name="Priest M."/>
            <person name="Young S.K."/>
            <person name="Wortman J."/>
            <person name="Nusbaum C."/>
            <person name="Birren B."/>
        </authorList>
    </citation>
    <scope>NUCLEOTIDE SEQUENCE [LARGE SCALE GENOMIC DNA]</scope>
    <source>
        <strain evidence="2 3">CBS 43764</strain>
    </source>
</reference>
<dbReference type="STRING" id="253628.A0A0D2ASM0"/>
<evidence type="ECO:0000256" key="1">
    <source>
        <dbReference type="SAM" id="MobiDB-lite"/>
    </source>
</evidence>
<dbReference type="AlphaFoldDB" id="A0A0D2ASM0"/>
<feature type="region of interest" description="Disordered" evidence="1">
    <location>
        <begin position="316"/>
        <end position="355"/>
    </location>
</feature>